<evidence type="ECO:0000313" key="2">
    <source>
        <dbReference type="Proteomes" id="UP000265520"/>
    </source>
</evidence>
<dbReference type="Proteomes" id="UP000265520">
    <property type="component" value="Unassembled WGS sequence"/>
</dbReference>
<keyword evidence="2" id="KW-1185">Reference proteome</keyword>
<comment type="caution">
    <text evidence="1">The sequence shown here is derived from an EMBL/GenBank/DDBJ whole genome shotgun (WGS) entry which is preliminary data.</text>
</comment>
<reference evidence="1 2" key="1">
    <citation type="journal article" date="2018" name="Front. Plant Sci.">
        <title>Red Clover (Trifolium pratense) and Zigzag Clover (T. medium) - A Picture of Genomic Similarities and Differences.</title>
        <authorList>
            <person name="Dluhosova J."/>
            <person name="Istvanek J."/>
            <person name="Nedelnik J."/>
            <person name="Repkova J."/>
        </authorList>
    </citation>
    <scope>NUCLEOTIDE SEQUENCE [LARGE SCALE GENOMIC DNA]</scope>
    <source>
        <strain evidence="2">cv. 10/8</strain>
        <tissue evidence="1">Leaf</tissue>
    </source>
</reference>
<sequence>MSPYQLVYGKACHLPVELEHKAYWAVKFLNFDEKLAGRKRLLKLNELEEIRLQAYENAVIYKEKTKRENQI</sequence>
<dbReference type="AlphaFoldDB" id="A0A392SAH7"/>
<evidence type="ECO:0008006" key="3">
    <source>
        <dbReference type="Google" id="ProtNLM"/>
    </source>
</evidence>
<proteinExistence type="predicted"/>
<name>A0A392SAH7_9FABA</name>
<evidence type="ECO:0000313" key="1">
    <source>
        <dbReference type="EMBL" id="MCI45901.1"/>
    </source>
</evidence>
<accession>A0A392SAH7</accession>
<dbReference type="EMBL" id="LXQA010350243">
    <property type="protein sequence ID" value="MCI45901.1"/>
    <property type="molecule type" value="Genomic_DNA"/>
</dbReference>
<organism evidence="1 2">
    <name type="scientific">Trifolium medium</name>
    <dbReference type="NCBI Taxonomy" id="97028"/>
    <lineage>
        <taxon>Eukaryota</taxon>
        <taxon>Viridiplantae</taxon>
        <taxon>Streptophyta</taxon>
        <taxon>Embryophyta</taxon>
        <taxon>Tracheophyta</taxon>
        <taxon>Spermatophyta</taxon>
        <taxon>Magnoliopsida</taxon>
        <taxon>eudicotyledons</taxon>
        <taxon>Gunneridae</taxon>
        <taxon>Pentapetalae</taxon>
        <taxon>rosids</taxon>
        <taxon>fabids</taxon>
        <taxon>Fabales</taxon>
        <taxon>Fabaceae</taxon>
        <taxon>Papilionoideae</taxon>
        <taxon>50 kb inversion clade</taxon>
        <taxon>NPAAA clade</taxon>
        <taxon>Hologalegina</taxon>
        <taxon>IRL clade</taxon>
        <taxon>Trifolieae</taxon>
        <taxon>Trifolium</taxon>
    </lineage>
</organism>
<protein>
    <recommendedName>
        <fullName evidence="3">Protein NYNRIN-like</fullName>
    </recommendedName>
</protein>